<reference evidence="7" key="2">
    <citation type="journal article" date="2007" name="Science">
        <title>Draft genome sequence of the sexually transmitted pathogen Trichomonas vaginalis.</title>
        <authorList>
            <person name="Carlton J.M."/>
            <person name="Hirt R.P."/>
            <person name="Silva J.C."/>
            <person name="Delcher A.L."/>
            <person name="Schatz M."/>
            <person name="Zhao Q."/>
            <person name="Wortman J.R."/>
            <person name="Bidwell S.L."/>
            <person name="Alsmark U.C.M."/>
            <person name="Besteiro S."/>
            <person name="Sicheritz-Ponten T."/>
            <person name="Noel C.J."/>
            <person name="Dacks J.B."/>
            <person name="Foster P.G."/>
            <person name="Simillion C."/>
            <person name="Van de Peer Y."/>
            <person name="Miranda-Saavedra D."/>
            <person name="Barton G.J."/>
            <person name="Westrop G.D."/>
            <person name="Mueller S."/>
            <person name="Dessi D."/>
            <person name="Fiori P.L."/>
            <person name="Ren Q."/>
            <person name="Paulsen I."/>
            <person name="Zhang H."/>
            <person name="Bastida-Corcuera F.D."/>
            <person name="Simoes-Barbosa A."/>
            <person name="Brown M.T."/>
            <person name="Hayes R.D."/>
            <person name="Mukherjee M."/>
            <person name="Okumura C.Y."/>
            <person name="Schneider R."/>
            <person name="Smith A.J."/>
            <person name="Vanacova S."/>
            <person name="Villalvazo M."/>
            <person name="Haas B.J."/>
            <person name="Pertea M."/>
            <person name="Feldblyum T.V."/>
            <person name="Utterback T.R."/>
            <person name="Shu C.L."/>
            <person name="Osoegawa K."/>
            <person name="de Jong P.J."/>
            <person name="Hrdy I."/>
            <person name="Horvathova L."/>
            <person name="Zubacova Z."/>
            <person name="Dolezal P."/>
            <person name="Malik S.B."/>
            <person name="Logsdon J.M. Jr."/>
            <person name="Henze K."/>
            <person name="Gupta A."/>
            <person name="Wang C.C."/>
            <person name="Dunne R.L."/>
            <person name="Upcroft J.A."/>
            <person name="Upcroft P."/>
            <person name="White O."/>
            <person name="Salzberg S.L."/>
            <person name="Tang P."/>
            <person name="Chiu C.-H."/>
            <person name="Lee Y.-S."/>
            <person name="Embley T.M."/>
            <person name="Coombs G.H."/>
            <person name="Mottram J.C."/>
            <person name="Tachezy J."/>
            <person name="Fraser-Liggett C.M."/>
            <person name="Johnson P.J."/>
        </authorList>
    </citation>
    <scope>NUCLEOTIDE SEQUENCE [LARGE SCALE GENOMIC DNA]</scope>
    <source>
        <strain evidence="7">G3</strain>
    </source>
</reference>
<dbReference type="PANTHER" id="PTHR21328">
    <property type="entry name" value="POLY ADP-RIBOSE POLYMERASE FAMILY, MEMBER PARP"/>
    <property type="match status" value="1"/>
</dbReference>
<evidence type="ECO:0000256" key="1">
    <source>
        <dbReference type="ARBA" id="ARBA00022676"/>
    </source>
</evidence>
<keyword evidence="3" id="KW-0548">Nucleotidyltransferase</keyword>
<dbReference type="STRING" id="5722.A2G243"/>
<dbReference type="OrthoDB" id="109543at2759"/>
<evidence type="ECO:0000256" key="3">
    <source>
        <dbReference type="ARBA" id="ARBA00022695"/>
    </source>
</evidence>
<dbReference type="EMBL" id="DS114267">
    <property type="protein sequence ID" value="EAX88766.1"/>
    <property type="molecule type" value="Genomic_DNA"/>
</dbReference>
<dbReference type="Gene3D" id="1.10.8.10">
    <property type="entry name" value="DNA helicase RuvA subunit, C-terminal domain"/>
    <property type="match status" value="1"/>
</dbReference>
<accession>A2G243</accession>
<dbReference type="GO" id="GO:0016779">
    <property type="term" value="F:nucleotidyltransferase activity"/>
    <property type="evidence" value="ECO:0007669"/>
    <property type="project" value="UniProtKB-KW"/>
</dbReference>
<dbReference type="GO" id="GO:0003950">
    <property type="term" value="F:NAD+ poly-ADP-ribosyltransferase activity"/>
    <property type="evidence" value="ECO:0007669"/>
    <property type="project" value="InterPro"/>
</dbReference>
<organism evidence="7 8">
    <name type="scientific">Trichomonas vaginalis (strain ATCC PRA-98 / G3)</name>
    <dbReference type="NCBI Taxonomy" id="412133"/>
    <lineage>
        <taxon>Eukaryota</taxon>
        <taxon>Metamonada</taxon>
        <taxon>Parabasalia</taxon>
        <taxon>Trichomonadida</taxon>
        <taxon>Trichomonadidae</taxon>
        <taxon>Trichomonas</taxon>
    </lineage>
</organism>
<dbReference type="VEuPathDB" id="TrichDB:TVAG_477690"/>
<evidence type="ECO:0000313" key="7">
    <source>
        <dbReference type="EMBL" id="EAX88766.1"/>
    </source>
</evidence>
<evidence type="ECO:0000256" key="4">
    <source>
        <dbReference type="ARBA" id="ARBA00023027"/>
    </source>
</evidence>
<keyword evidence="8" id="KW-1185">Reference proteome</keyword>
<name>A2G243_TRIV3</name>
<keyword evidence="1" id="KW-0328">Glycosyltransferase</keyword>
<dbReference type="InterPro" id="IPR012317">
    <property type="entry name" value="Poly(ADP-ribose)pol_cat_dom"/>
</dbReference>
<evidence type="ECO:0000256" key="5">
    <source>
        <dbReference type="SAM" id="MobiDB-lite"/>
    </source>
</evidence>
<dbReference type="PROSITE" id="PS50030">
    <property type="entry name" value="UBA"/>
    <property type="match status" value="1"/>
</dbReference>
<evidence type="ECO:0000313" key="8">
    <source>
        <dbReference type="Proteomes" id="UP000001542"/>
    </source>
</evidence>
<dbReference type="Gene3D" id="3.90.228.10">
    <property type="match status" value="1"/>
</dbReference>
<proteinExistence type="predicted"/>
<keyword evidence="4" id="KW-0520">NAD</keyword>
<dbReference type="InterPro" id="IPR015940">
    <property type="entry name" value="UBA"/>
</dbReference>
<feature type="domain" description="UBA" evidence="6">
    <location>
        <begin position="157"/>
        <end position="197"/>
    </location>
</feature>
<dbReference type="InParanoid" id="A2G243"/>
<dbReference type="RefSeq" id="XP_001301696.1">
    <property type="nucleotide sequence ID" value="XM_001301695.1"/>
</dbReference>
<dbReference type="SUPFAM" id="SSF56399">
    <property type="entry name" value="ADP-ribosylation"/>
    <property type="match status" value="1"/>
</dbReference>
<dbReference type="SUPFAM" id="SSF46934">
    <property type="entry name" value="UBA-like"/>
    <property type="match status" value="1"/>
</dbReference>
<feature type="region of interest" description="Disordered" evidence="5">
    <location>
        <begin position="542"/>
        <end position="563"/>
    </location>
</feature>
<protein>
    <submittedName>
        <fullName evidence="7">UBA/TS-N domain containing protein</fullName>
    </submittedName>
</protein>
<dbReference type="InterPro" id="IPR051838">
    <property type="entry name" value="ARTD_PARP"/>
</dbReference>
<keyword evidence="2" id="KW-0808">Transferase</keyword>
<dbReference type="InterPro" id="IPR009060">
    <property type="entry name" value="UBA-like_sf"/>
</dbReference>
<dbReference type="Proteomes" id="UP000001542">
    <property type="component" value="Unassembled WGS sequence"/>
</dbReference>
<gene>
    <name evidence="7" type="ORF">TVAG_477690</name>
</gene>
<dbReference type="eggNOG" id="ENOG502QPRC">
    <property type="taxonomic scope" value="Eukaryota"/>
</dbReference>
<dbReference type="Pfam" id="PF00644">
    <property type="entry name" value="PARP"/>
    <property type="match status" value="1"/>
</dbReference>
<sequence>MSDSEEVVYVEYEEEEILEEEEEEEMNDIFSEHTINVGYTQLVNSVGTLKAFVPTCEADLSPYGLITVYIPANLLPLSLQSVLCLNVSQHLLKVSINLEDYNWRNRPKFFEVEHPVYHKNFVGIALVRELAEKFFTQKYEPKSEYRSKAFVLASNTKFQESKVQKITNHGFTKVQAISALNQVNGDTDAAIYLLRTGLVPKHFSAYGSTKDILISYNQCPLLYLVLEIVDIYLNLTDHCCICMKPLGEPTIKPTVCDNPLCIVKYEKIGIGTTVVQEIRRDLGVADLLFSVFASTIGEFLLPAPKEFNNTEMMNIFKELPPVNTLAQYRSDNKLCACIGVKPFNLIRWILFTNKSHFMALPPELRIKEINCKYQFLTLISNFEKEAIFKEYKKKFGSFYLWHGSSSNRWYPILRNGLKICSNDNKLMAHGAAHGSGIYLAKCIQTSRGYIRSSANNYKRSMYGDLNMIALCEVIKDFKHLTEVQDFCHVLRDESECIVRFLFINVQTSSYDTLKQKFSKIPSIYDVFNSYAETTKKKQAEKAEMEKQKALEMEKQKEEKQDDF</sequence>
<evidence type="ECO:0000259" key="6">
    <source>
        <dbReference type="PROSITE" id="PS50030"/>
    </source>
</evidence>
<dbReference type="AlphaFoldDB" id="A2G243"/>
<dbReference type="VEuPathDB" id="TrichDB:TVAGG3_0374930"/>
<dbReference type="SMR" id="A2G243"/>
<evidence type="ECO:0000256" key="2">
    <source>
        <dbReference type="ARBA" id="ARBA00022679"/>
    </source>
</evidence>
<dbReference type="KEGG" id="tva:4746436"/>
<reference evidence="7" key="1">
    <citation type="submission" date="2006-10" db="EMBL/GenBank/DDBJ databases">
        <authorList>
            <person name="Amadeo P."/>
            <person name="Zhao Q."/>
            <person name="Wortman J."/>
            <person name="Fraser-Liggett C."/>
            <person name="Carlton J."/>
        </authorList>
    </citation>
    <scope>NUCLEOTIDE SEQUENCE</scope>
    <source>
        <strain evidence="7">G3</strain>
    </source>
</reference>